<reference evidence="3 4" key="2">
    <citation type="submission" date="2020-05" db="EMBL/GenBank/DDBJ databases">
        <title>Draft genome sequence of Desulfovibrio sp. strainFSS-1.</title>
        <authorList>
            <person name="Shimoshige H."/>
            <person name="Kobayashi H."/>
            <person name="Maekawa T."/>
        </authorList>
    </citation>
    <scope>NUCLEOTIDE SEQUENCE [LARGE SCALE GENOMIC DNA]</scope>
    <source>
        <strain evidence="3 4">SIID29052-01</strain>
    </source>
</reference>
<keyword evidence="2" id="KW-0175">Coiled coil</keyword>
<evidence type="ECO:0000256" key="1">
    <source>
        <dbReference type="ARBA" id="ARBA00007189"/>
    </source>
</evidence>
<comment type="caution">
    <text evidence="3">The sequence shown here is derived from an EMBL/GenBank/DDBJ whole genome shotgun (WGS) entry which is preliminary data.</text>
</comment>
<name>A0A6V8LQJ4_9BACT</name>
<feature type="coiled-coil region" evidence="2">
    <location>
        <begin position="147"/>
        <end position="267"/>
    </location>
</feature>
<gene>
    <name evidence="3" type="ORF">NNJEOMEG_00433</name>
</gene>
<dbReference type="Proteomes" id="UP000494245">
    <property type="component" value="Unassembled WGS sequence"/>
</dbReference>
<reference evidence="3 4" key="1">
    <citation type="submission" date="2020-04" db="EMBL/GenBank/DDBJ databases">
        <authorList>
            <consortium name="Desulfovibrio sp. FSS-1 genome sequencing consortium"/>
            <person name="Shimoshige H."/>
            <person name="Kobayashi H."/>
            <person name="Maekawa T."/>
        </authorList>
    </citation>
    <scope>NUCLEOTIDE SEQUENCE [LARGE SCALE GENOMIC DNA]</scope>
    <source>
        <strain evidence="3 4">SIID29052-01</strain>
    </source>
</reference>
<dbReference type="EMBL" id="BLTE01000001">
    <property type="protein sequence ID" value="GFK92608.1"/>
    <property type="molecule type" value="Genomic_DNA"/>
</dbReference>
<dbReference type="InterPro" id="IPR016772">
    <property type="entry name" value="UCP020408"/>
</dbReference>
<proteinExistence type="inferred from homology"/>
<accession>A0A6V8LQJ4</accession>
<organism evidence="3 4">
    <name type="scientific">Fundidesulfovibrio magnetotacticus</name>
    <dbReference type="NCBI Taxonomy" id="2730080"/>
    <lineage>
        <taxon>Bacteria</taxon>
        <taxon>Pseudomonadati</taxon>
        <taxon>Thermodesulfobacteriota</taxon>
        <taxon>Desulfovibrionia</taxon>
        <taxon>Desulfovibrionales</taxon>
        <taxon>Desulfovibrionaceae</taxon>
        <taxon>Fundidesulfovibrio</taxon>
    </lineage>
</organism>
<evidence type="ECO:0000313" key="3">
    <source>
        <dbReference type="EMBL" id="GFK92608.1"/>
    </source>
</evidence>
<dbReference type="RefSeq" id="WP_173080827.1">
    <property type="nucleotide sequence ID" value="NZ_BLTE01000001.1"/>
</dbReference>
<comment type="similarity">
    <text evidence="1">Belongs to the UPF0751 family.</text>
</comment>
<evidence type="ECO:0000313" key="4">
    <source>
        <dbReference type="Proteomes" id="UP000494245"/>
    </source>
</evidence>
<dbReference type="AlphaFoldDB" id="A0A6V8LQJ4"/>
<evidence type="ECO:0008006" key="5">
    <source>
        <dbReference type="Google" id="ProtNLM"/>
    </source>
</evidence>
<dbReference type="Pfam" id="PF10087">
    <property type="entry name" value="DUF2325"/>
    <property type="match status" value="1"/>
</dbReference>
<protein>
    <recommendedName>
        <fullName evidence="5">DUF2325 domain-containing protein</fullName>
    </recommendedName>
</protein>
<evidence type="ECO:0000256" key="2">
    <source>
        <dbReference type="SAM" id="Coils"/>
    </source>
</evidence>
<sequence length="395" mass="44153">MTVPARRKLWEHEDYQCPILGTCLSMAELRKLARRLELTVLPHASDYELHGYFVRESRREGRIAQTVNRCLDKKYRKEIRLFAKAADEAALEALWKQSLAAGDVPGPFWAVMSHPVAGMRLLNKVFGEVHMLSHLLGAANRADLKRLSRLETRVDQLSQALSRVQAARRARNLEWAVRVKDLEDRLGAERLERLKLSRQVRETALPRPMGREDEVRALREQLEAASRETRRQAAVIEELYRDNLILREQAEDVSADLERAEQELVRALPCAEGGGCGPGGGCPAEEAGQLPGMEGKTVLYVGGRCNLVRHYRELVERRGGRFHHHDGGMENSASELHGKLASADVVLCPVDCVSHEACLAVKKACRNCMKPFHPLRSSGLSALARSLESLAGNAN</sequence>
<keyword evidence="4" id="KW-1185">Reference proteome</keyword>